<feature type="active site" description="Proton acceptor" evidence="6">
    <location>
        <position position="68"/>
    </location>
</feature>
<dbReference type="KEGG" id="bsol:FSW04_10055"/>
<proteinExistence type="inferred from homology"/>
<keyword evidence="3 6" id="KW-0521">NADP</keyword>
<organism evidence="7 8">
    <name type="scientific">Baekduia soli</name>
    <dbReference type="NCBI Taxonomy" id="496014"/>
    <lineage>
        <taxon>Bacteria</taxon>
        <taxon>Bacillati</taxon>
        <taxon>Actinomycetota</taxon>
        <taxon>Thermoleophilia</taxon>
        <taxon>Solirubrobacterales</taxon>
        <taxon>Baekduiaceae</taxon>
        <taxon>Baekduia</taxon>
    </lineage>
</organism>
<dbReference type="InterPro" id="IPR017437">
    <property type="entry name" value="ATP-NAD_kinase_PpnK-typ_C"/>
</dbReference>
<evidence type="ECO:0000313" key="8">
    <source>
        <dbReference type="Proteomes" id="UP000321805"/>
    </source>
</evidence>
<dbReference type="GO" id="GO:0019674">
    <property type="term" value="P:NAD+ metabolic process"/>
    <property type="evidence" value="ECO:0007669"/>
    <property type="project" value="InterPro"/>
</dbReference>
<accession>A0A5B8U4U7</accession>
<dbReference type="GO" id="GO:0005524">
    <property type="term" value="F:ATP binding"/>
    <property type="evidence" value="ECO:0007669"/>
    <property type="project" value="UniProtKB-KW"/>
</dbReference>
<keyword evidence="6" id="KW-0963">Cytoplasm</keyword>
<dbReference type="Gene3D" id="3.40.50.10330">
    <property type="entry name" value="Probable inorganic polyphosphate/atp-NAD kinase, domain 1"/>
    <property type="match status" value="1"/>
</dbReference>
<dbReference type="GO" id="GO:0051287">
    <property type="term" value="F:NAD binding"/>
    <property type="evidence" value="ECO:0007669"/>
    <property type="project" value="UniProtKB-ARBA"/>
</dbReference>
<feature type="binding site" evidence="6">
    <location>
        <position position="167"/>
    </location>
    <ligand>
        <name>NAD(+)</name>
        <dbReference type="ChEBI" id="CHEBI:57540"/>
    </ligand>
</feature>
<evidence type="ECO:0000256" key="6">
    <source>
        <dbReference type="HAMAP-Rule" id="MF_00361"/>
    </source>
</evidence>
<dbReference type="SUPFAM" id="SSF111331">
    <property type="entry name" value="NAD kinase/diacylglycerol kinase-like"/>
    <property type="match status" value="1"/>
</dbReference>
<dbReference type="EMBL" id="CP042430">
    <property type="protein sequence ID" value="QEC47878.1"/>
    <property type="molecule type" value="Genomic_DNA"/>
</dbReference>
<comment type="caution">
    <text evidence="6">Lacks conserved residue(s) required for the propagation of feature annotation.</text>
</comment>
<name>A0A5B8U4U7_9ACTN</name>
<dbReference type="EC" id="2.7.1.23" evidence="6"/>
<comment type="similarity">
    <text evidence="6">Belongs to the NAD kinase family.</text>
</comment>
<evidence type="ECO:0000256" key="5">
    <source>
        <dbReference type="ARBA" id="ARBA00047925"/>
    </source>
</evidence>
<feature type="binding site" evidence="6">
    <location>
        <position position="202"/>
    </location>
    <ligand>
        <name>NAD(+)</name>
        <dbReference type="ChEBI" id="CHEBI:57540"/>
    </ligand>
</feature>
<evidence type="ECO:0000256" key="1">
    <source>
        <dbReference type="ARBA" id="ARBA00022679"/>
    </source>
</evidence>
<evidence type="ECO:0000256" key="4">
    <source>
        <dbReference type="ARBA" id="ARBA00023027"/>
    </source>
</evidence>
<sequence>MSTRITLDRIGLVVHPNRPLDRAIDTLRAWAQARGAAVVQVPIDGQDRVVAEHGDAGSCDLLVALGGDGTTLAALHAAAAAGRPVLGVACGSLGALTATSAADLGIALQALGAGDWTPRRLPGIAVTPGDGGPFVALNDLVVVRRGASQATVGIQVDDELYVRFAGDGIIVATPLGSSAYTLAAGGPVLAPGARNLVLTPLAPHGGCCPPIVVAPEHDVTITVEPGWGGARLESDGQIRDAAPATLRIAWRDDQATLVDFAGTEGTLGGLRRRGILADSPRVTARDGRDGALGPC</sequence>
<dbReference type="Gene3D" id="2.60.200.30">
    <property type="entry name" value="Probable inorganic polyphosphate/atp-NAD kinase, domain 2"/>
    <property type="match status" value="1"/>
</dbReference>
<feature type="binding site" evidence="6">
    <location>
        <begin position="138"/>
        <end position="139"/>
    </location>
    <ligand>
        <name>NAD(+)</name>
        <dbReference type="ChEBI" id="CHEBI:57540"/>
    </ligand>
</feature>
<dbReference type="PANTHER" id="PTHR20275">
    <property type="entry name" value="NAD KINASE"/>
    <property type="match status" value="1"/>
</dbReference>
<dbReference type="GO" id="GO:0006741">
    <property type="term" value="P:NADP+ biosynthetic process"/>
    <property type="evidence" value="ECO:0007669"/>
    <property type="project" value="UniProtKB-UniRule"/>
</dbReference>
<dbReference type="HAMAP" id="MF_00361">
    <property type="entry name" value="NAD_kinase"/>
    <property type="match status" value="1"/>
</dbReference>
<keyword evidence="6" id="KW-0067">ATP-binding</keyword>
<dbReference type="Proteomes" id="UP000321805">
    <property type="component" value="Chromosome"/>
</dbReference>
<feature type="binding site" evidence="6">
    <location>
        <begin position="68"/>
        <end position="69"/>
    </location>
    <ligand>
        <name>NAD(+)</name>
        <dbReference type="ChEBI" id="CHEBI:57540"/>
    </ligand>
</feature>
<keyword evidence="2 6" id="KW-0418">Kinase</keyword>
<comment type="catalytic activity">
    <reaction evidence="5 6">
        <text>NAD(+) + ATP = ADP + NADP(+) + H(+)</text>
        <dbReference type="Rhea" id="RHEA:18629"/>
        <dbReference type="ChEBI" id="CHEBI:15378"/>
        <dbReference type="ChEBI" id="CHEBI:30616"/>
        <dbReference type="ChEBI" id="CHEBI:57540"/>
        <dbReference type="ChEBI" id="CHEBI:58349"/>
        <dbReference type="ChEBI" id="CHEBI:456216"/>
        <dbReference type="EC" id="2.7.1.23"/>
    </reaction>
</comment>
<dbReference type="InterPro" id="IPR016064">
    <property type="entry name" value="NAD/diacylglycerol_kinase_sf"/>
</dbReference>
<reference evidence="7 8" key="1">
    <citation type="journal article" date="2018" name="J. Microbiol.">
        <title>Baekduia soli gen. nov., sp. nov., a novel bacterium isolated from the soil of Baekdu Mountain and proposal of a novel family name, Baekduiaceae fam. nov.</title>
        <authorList>
            <person name="An D.S."/>
            <person name="Siddiqi M.Z."/>
            <person name="Kim K.H."/>
            <person name="Yu H.S."/>
            <person name="Im W.T."/>
        </authorList>
    </citation>
    <scope>NUCLEOTIDE SEQUENCE [LARGE SCALE GENOMIC DNA]</scope>
    <source>
        <strain evidence="7 8">BR7-21</strain>
    </source>
</reference>
<dbReference type="OrthoDB" id="9774737at2"/>
<feature type="binding site" evidence="6">
    <location>
        <position position="175"/>
    </location>
    <ligand>
        <name>NAD(+)</name>
        <dbReference type="ChEBI" id="CHEBI:57540"/>
    </ligand>
</feature>
<dbReference type="Pfam" id="PF01513">
    <property type="entry name" value="NAD_kinase"/>
    <property type="match status" value="1"/>
</dbReference>
<dbReference type="GO" id="GO:0003951">
    <property type="term" value="F:NAD+ kinase activity"/>
    <property type="evidence" value="ECO:0007669"/>
    <property type="project" value="UniProtKB-UniRule"/>
</dbReference>
<feature type="binding site" evidence="6">
    <location>
        <position position="237"/>
    </location>
    <ligand>
        <name>NAD(+)</name>
        <dbReference type="ChEBI" id="CHEBI:57540"/>
    </ligand>
</feature>
<dbReference type="InterPro" id="IPR002504">
    <property type="entry name" value="NADK"/>
</dbReference>
<comment type="cofactor">
    <cofactor evidence="6">
        <name>a divalent metal cation</name>
        <dbReference type="ChEBI" id="CHEBI:60240"/>
    </cofactor>
</comment>
<dbReference type="RefSeq" id="WP_146918830.1">
    <property type="nucleotide sequence ID" value="NZ_CP042430.1"/>
</dbReference>
<dbReference type="GO" id="GO:0005737">
    <property type="term" value="C:cytoplasm"/>
    <property type="evidence" value="ECO:0007669"/>
    <property type="project" value="UniProtKB-SubCell"/>
</dbReference>
<comment type="function">
    <text evidence="6">Involved in the regulation of the intracellular balance of NAD and NADP, and is a key enzyme in the biosynthesis of NADP. Catalyzes specifically the phosphorylation on 2'-hydroxyl of the adenosine moiety of NAD to yield NADP.</text>
</comment>
<keyword evidence="4 6" id="KW-0520">NAD</keyword>
<dbReference type="Pfam" id="PF20143">
    <property type="entry name" value="NAD_kinase_C"/>
    <property type="match status" value="1"/>
</dbReference>
<evidence type="ECO:0000313" key="7">
    <source>
        <dbReference type="EMBL" id="QEC47878.1"/>
    </source>
</evidence>
<evidence type="ECO:0000256" key="2">
    <source>
        <dbReference type="ARBA" id="ARBA00022777"/>
    </source>
</evidence>
<evidence type="ECO:0000256" key="3">
    <source>
        <dbReference type="ARBA" id="ARBA00022857"/>
    </source>
</evidence>
<keyword evidence="1 6" id="KW-0808">Transferase</keyword>
<keyword evidence="8" id="KW-1185">Reference proteome</keyword>
<keyword evidence="6" id="KW-0547">Nucleotide-binding</keyword>
<dbReference type="AlphaFoldDB" id="A0A5B8U4U7"/>
<gene>
    <name evidence="6" type="primary">nadK</name>
    <name evidence="7" type="ORF">FSW04_10055</name>
</gene>
<dbReference type="PANTHER" id="PTHR20275:SF0">
    <property type="entry name" value="NAD KINASE"/>
    <property type="match status" value="1"/>
</dbReference>
<comment type="subcellular location">
    <subcellularLocation>
        <location evidence="6">Cytoplasm</location>
    </subcellularLocation>
</comment>
<dbReference type="GO" id="GO:0046872">
    <property type="term" value="F:metal ion binding"/>
    <property type="evidence" value="ECO:0007669"/>
    <property type="project" value="UniProtKB-UniRule"/>
</dbReference>
<dbReference type="InterPro" id="IPR017438">
    <property type="entry name" value="ATP-NAD_kinase_N"/>
</dbReference>
<protein>
    <recommendedName>
        <fullName evidence="6">NAD kinase</fullName>
        <ecNumber evidence="6">2.7.1.23</ecNumber>
    </recommendedName>
    <alternativeName>
        <fullName evidence="6">ATP-dependent NAD kinase</fullName>
    </alternativeName>
</protein>